<reference evidence="2 3" key="2">
    <citation type="journal article" date="2017" name="Front. Plant Sci.">
        <title>Gene Classification and Mining of Molecular Markers Useful in Red Clover (Trifolium pratense) Breeding.</title>
        <authorList>
            <person name="Istvanek J."/>
            <person name="Dluhosova J."/>
            <person name="Dluhos P."/>
            <person name="Patkova L."/>
            <person name="Nedelnik J."/>
            <person name="Repkova J."/>
        </authorList>
    </citation>
    <scope>NUCLEOTIDE SEQUENCE [LARGE SCALE GENOMIC DNA]</scope>
    <source>
        <strain evidence="3">cv. Tatra</strain>
        <tissue evidence="2">Young leaves</tissue>
    </source>
</reference>
<dbReference type="AlphaFoldDB" id="A0A2K3MHH2"/>
<accession>A0A2K3MHH2</accession>
<feature type="transmembrane region" description="Helical" evidence="1">
    <location>
        <begin position="42"/>
        <end position="61"/>
    </location>
</feature>
<keyword evidence="1" id="KW-0472">Membrane</keyword>
<protein>
    <submittedName>
        <fullName evidence="2">Uncharacterized protein</fullName>
    </submittedName>
</protein>
<evidence type="ECO:0000256" key="1">
    <source>
        <dbReference type="SAM" id="Phobius"/>
    </source>
</evidence>
<dbReference type="EMBL" id="ASHM01062140">
    <property type="protein sequence ID" value="PNX90214.1"/>
    <property type="molecule type" value="Genomic_DNA"/>
</dbReference>
<dbReference type="Proteomes" id="UP000236291">
    <property type="component" value="Unassembled WGS sequence"/>
</dbReference>
<sequence length="115" mass="13348">MKITGNIINKLDDIWCRVLLSKYGRNNDHTVVWTSQPYDSTLWKVLAGLWIFLAPLGLKYWGWMGSTNIHHFTVQSAYRLQHKNIQVVEGDYRLEDLMEVGRAPPYPNFHLVGCS</sequence>
<evidence type="ECO:0000313" key="3">
    <source>
        <dbReference type="Proteomes" id="UP000236291"/>
    </source>
</evidence>
<evidence type="ECO:0000313" key="2">
    <source>
        <dbReference type="EMBL" id="PNX90214.1"/>
    </source>
</evidence>
<keyword evidence="1" id="KW-0812">Transmembrane</keyword>
<organism evidence="2 3">
    <name type="scientific">Trifolium pratense</name>
    <name type="common">Red clover</name>
    <dbReference type="NCBI Taxonomy" id="57577"/>
    <lineage>
        <taxon>Eukaryota</taxon>
        <taxon>Viridiplantae</taxon>
        <taxon>Streptophyta</taxon>
        <taxon>Embryophyta</taxon>
        <taxon>Tracheophyta</taxon>
        <taxon>Spermatophyta</taxon>
        <taxon>Magnoliopsida</taxon>
        <taxon>eudicotyledons</taxon>
        <taxon>Gunneridae</taxon>
        <taxon>Pentapetalae</taxon>
        <taxon>rosids</taxon>
        <taxon>fabids</taxon>
        <taxon>Fabales</taxon>
        <taxon>Fabaceae</taxon>
        <taxon>Papilionoideae</taxon>
        <taxon>50 kb inversion clade</taxon>
        <taxon>NPAAA clade</taxon>
        <taxon>Hologalegina</taxon>
        <taxon>IRL clade</taxon>
        <taxon>Trifolieae</taxon>
        <taxon>Trifolium</taxon>
    </lineage>
</organism>
<keyword evidence="1" id="KW-1133">Transmembrane helix</keyword>
<name>A0A2K3MHH2_TRIPR</name>
<proteinExistence type="predicted"/>
<comment type="caution">
    <text evidence="2">The sequence shown here is derived from an EMBL/GenBank/DDBJ whole genome shotgun (WGS) entry which is preliminary data.</text>
</comment>
<reference evidence="2 3" key="1">
    <citation type="journal article" date="2014" name="Am. J. Bot.">
        <title>Genome assembly and annotation for red clover (Trifolium pratense; Fabaceae).</title>
        <authorList>
            <person name="Istvanek J."/>
            <person name="Jaros M."/>
            <person name="Krenek A."/>
            <person name="Repkova J."/>
        </authorList>
    </citation>
    <scope>NUCLEOTIDE SEQUENCE [LARGE SCALE GENOMIC DNA]</scope>
    <source>
        <strain evidence="3">cv. Tatra</strain>
        <tissue evidence="2">Young leaves</tissue>
    </source>
</reference>
<gene>
    <name evidence="2" type="ORF">L195_g046337</name>
</gene>